<dbReference type="EMBL" id="KN827656">
    <property type="protein sequence ID" value="KIK76128.1"/>
    <property type="molecule type" value="Genomic_DNA"/>
</dbReference>
<dbReference type="InParanoid" id="A0A0D0CLI6"/>
<dbReference type="OrthoDB" id="3236755at2759"/>
<reference evidence="2 3" key="1">
    <citation type="submission" date="2014-04" db="EMBL/GenBank/DDBJ databases">
        <authorList>
            <consortium name="DOE Joint Genome Institute"/>
            <person name="Kuo A."/>
            <person name="Kohler A."/>
            <person name="Jargeat P."/>
            <person name="Nagy L.G."/>
            <person name="Floudas D."/>
            <person name="Copeland A."/>
            <person name="Barry K.W."/>
            <person name="Cichocki N."/>
            <person name="Veneault-Fourrey C."/>
            <person name="LaButti K."/>
            <person name="Lindquist E.A."/>
            <person name="Lipzen A."/>
            <person name="Lundell T."/>
            <person name="Morin E."/>
            <person name="Murat C."/>
            <person name="Sun H."/>
            <person name="Tunlid A."/>
            <person name="Henrissat B."/>
            <person name="Grigoriev I.V."/>
            <person name="Hibbett D.S."/>
            <person name="Martin F."/>
            <person name="Nordberg H.P."/>
            <person name="Cantor M.N."/>
            <person name="Hua S.X."/>
        </authorList>
    </citation>
    <scope>NUCLEOTIDE SEQUENCE [LARGE SCALE GENOMIC DNA]</scope>
    <source>
        <strain evidence="2 3">Ve08.2h10</strain>
    </source>
</reference>
<evidence type="ECO:0000313" key="3">
    <source>
        <dbReference type="Proteomes" id="UP000054538"/>
    </source>
</evidence>
<evidence type="ECO:0000256" key="1">
    <source>
        <dbReference type="SAM" id="MobiDB-lite"/>
    </source>
</evidence>
<feature type="compositionally biased region" description="Polar residues" evidence="1">
    <location>
        <begin position="1"/>
        <end position="14"/>
    </location>
</feature>
<gene>
    <name evidence="2" type="ORF">PAXRUDRAFT_18425</name>
</gene>
<dbReference type="HOGENOM" id="CLU_1619571_0_0_1"/>
<keyword evidence="3" id="KW-1185">Reference proteome</keyword>
<reference evidence="3" key="2">
    <citation type="submission" date="2015-01" db="EMBL/GenBank/DDBJ databases">
        <title>Evolutionary Origins and Diversification of the Mycorrhizal Mutualists.</title>
        <authorList>
            <consortium name="DOE Joint Genome Institute"/>
            <consortium name="Mycorrhizal Genomics Consortium"/>
            <person name="Kohler A."/>
            <person name="Kuo A."/>
            <person name="Nagy L.G."/>
            <person name="Floudas D."/>
            <person name="Copeland A."/>
            <person name="Barry K.W."/>
            <person name="Cichocki N."/>
            <person name="Veneault-Fourrey C."/>
            <person name="LaButti K."/>
            <person name="Lindquist E.A."/>
            <person name="Lipzen A."/>
            <person name="Lundell T."/>
            <person name="Morin E."/>
            <person name="Murat C."/>
            <person name="Riley R."/>
            <person name="Ohm R."/>
            <person name="Sun H."/>
            <person name="Tunlid A."/>
            <person name="Henrissat B."/>
            <person name="Grigoriev I.V."/>
            <person name="Hibbett D.S."/>
            <person name="Martin F."/>
        </authorList>
    </citation>
    <scope>NUCLEOTIDE SEQUENCE [LARGE SCALE GENOMIC DNA]</scope>
    <source>
        <strain evidence="3">Ve08.2h10</strain>
    </source>
</reference>
<name>A0A0D0CLI6_9AGAM</name>
<protein>
    <submittedName>
        <fullName evidence="2">Uncharacterized protein</fullName>
    </submittedName>
</protein>
<accession>A0A0D0CLI6</accession>
<organism evidence="2 3">
    <name type="scientific">Paxillus rubicundulus Ve08.2h10</name>
    <dbReference type="NCBI Taxonomy" id="930991"/>
    <lineage>
        <taxon>Eukaryota</taxon>
        <taxon>Fungi</taxon>
        <taxon>Dikarya</taxon>
        <taxon>Basidiomycota</taxon>
        <taxon>Agaricomycotina</taxon>
        <taxon>Agaricomycetes</taxon>
        <taxon>Agaricomycetidae</taxon>
        <taxon>Boletales</taxon>
        <taxon>Paxilineae</taxon>
        <taxon>Paxillaceae</taxon>
        <taxon>Paxillus</taxon>
    </lineage>
</organism>
<sequence>MQLREISSTDTPIAQPSAEDSDPEGPEEYQQPKKKIQKVDSKVLTSFNDPNYQDLLEMDNNQGKGIKILPLLLKVSQWCQKRNLGAGDSKPEWALAQCIDSQGCNTIWAFPRNWQQVLTHASKCNWIPSDVWEAALEHLGSNAIGPAFIISPDSTTNHHTVLHL</sequence>
<dbReference type="AlphaFoldDB" id="A0A0D0CLI6"/>
<dbReference type="Proteomes" id="UP000054538">
    <property type="component" value="Unassembled WGS sequence"/>
</dbReference>
<proteinExistence type="predicted"/>
<evidence type="ECO:0000313" key="2">
    <source>
        <dbReference type="EMBL" id="KIK76128.1"/>
    </source>
</evidence>
<feature type="region of interest" description="Disordered" evidence="1">
    <location>
        <begin position="1"/>
        <end position="37"/>
    </location>
</feature>